<comment type="similarity">
    <text evidence="1">Belongs to the bacterial ribosomal protein bL33 family.</text>
</comment>
<protein>
    <recommendedName>
        <fullName evidence="4">Large ribosomal subunit protein bL33</fullName>
    </recommendedName>
    <alternativeName>
        <fullName evidence="5">50S ribosomal protein L33</fullName>
    </alternativeName>
</protein>
<evidence type="ECO:0000313" key="7">
    <source>
        <dbReference type="Proteomes" id="UP000003932"/>
    </source>
</evidence>
<evidence type="ECO:0000256" key="5">
    <source>
        <dbReference type="ARBA" id="ARBA00035488"/>
    </source>
</evidence>
<keyword evidence="3" id="KW-0687">Ribonucleoprotein</keyword>
<evidence type="ECO:0000313" key="6">
    <source>
        <dbReference type="EMBL" id="AFP83599.1"/>
    </source>
</evidence>
<dbReference type="GO" id="GO:0006412">
    <property type="term" value="P:translation"/>
    <property type="evidence" value="ECO:0007669"/>
    <property type="project" value="InterPro"/>
</dbReference>
<dbReference type="NCBIfam" id="TIGR01023">
    <property type="entry name" value="rpmG_bact"/>
    <property type="match status" value="1"/>
</dbReference>
<dbReference type="InterPro" id="IPR001705">
    <property type="entry name" value="Ribosomal_bL33"/>
</dbReference>
<evidence type="ECO:0000256" key="2">
    <source>
        <dbReference type="ARBA" id="ARBA00022980"/>
    </source>
</evidence>
<dbReference type="EMBL" id="CP003541">
    <property type="protein sequence ID" value="AFP83599.1"/>
    <property type="molecule type" value="Genomic_DNA"/>
</dbReference>
<dbReference type="GO" id="GO:1990904">
    <property type="term" value="C:ribonucleoprotein complex"/>
    <property type="evidence" value="ECO:0007669"/>
    <property type="project" value="UniProtKB-KW"/>
</dbReference>
<evidence type="ECO:0000256" key="3">
    <source>
        <dbReference type="ARBA" id="ARBA00023274"/>
    </source>
</evidence>
<dbReference type="HOGENOM" id="CLU_190949_1_0_6"/>
<dbReference type="Proteomes" id="UP000003932">
    <property type="component" value="Chromosome"/>
</dbReference>
<keyword evidence="2 6" id="KW-0689">Ribosomal protein</keyword>
<dbReference type="STRING" id="1202536.A33U_0151"/>
<sequence>MFILIKLKSSESSYFYIKKKNKKNIKKINIKKFDPFLNKRVIFNEIKL</sequence>
<dbReference type="AlphaFoldDB" id="J7GSY0"/>
<evidence type="ECO:0000256" key="1">
    <source>
        <dbReference type="ARBA" id="ARBA00007596"/>
    </source>
</evidence>
<organism evidence="6 7">
    <name type="scientific">Candidatus Carsonella ruddii CE isolate Thao2000</name>
    <dbReference type="NCBI Taxonomy" id="1202536"/>
    <lineage>
        <taxon>Bacteria</taxon>
        <taxon>Pseudomonadati</taxon>
        <taxon>Pseudomonadota</taxon>
        <taxon>Gammaproteobacteria</taxon>
        <taxon>Oceanospirillales</taxon>
        <taxon>Halomonadaceae</taxon>
        <taxon>Zymobacter group</taxon>
        <taxon>Candidatus Carsonella</taxon>
    </lineage>
</organism>
<proteinExistence type="inferred from homology"/>
<dbReference type="GO" id="GO:0005737">
    <property type="term" value="C:cytoplasm"/>
    <property type="evidence" value="ECO:0007669"/>
    <property type="project" value="UniProtKB-ARBA"/>
</dbReference>
<dbReference type="RefSeq" id="WP_014886900.1">
    <property type="nucleotide sequence ID" value="NC_018414.1"/>
</dbReference>
<dbReference type="PATRIC" id="fig|1202536.3.peg.124"/>
<dbReference type="SUPFAM" id="SSF57829">
    <property type="entry name" value="Zn-binding ribosomal proteins"/>
    <property type="match status" value="1"/>
</dbReference>
<dbReference type="KEGG" id="cru:A33U_0151"/>
<accession>J7GSY0</accession>
<evidence type="ECO:0000256" key="4">
    <source>
        <dbReference type="ARBA" id="ARBA00035176"/>
    </source>
</evidence>
<dbReference type="GO" id="GO:0005840">
    <property type="term" value="C:ribosome"/>
    <property type="evidence" value="ECO:0007669"/>
    <property type="project" value="UniProtKB-KW"/>
</dbReference>
<name>J7GSY0_CARRU</name>
<dbReference type="GO" id="GO:0003735">
    <property type="term" value="F:structural constituent of ribosome"/>
    <property type="evidence" value="ECO:0007669"/>
    <property type="project" value="InterPro"/>
</dbReference>
<dbReference type="Pfam" id="PF00471">
    <property type="entry name" value="Ribosomal_L33"/>
    <property type="match status" value="1"/>
</dbReference>
<dbReference type="InterPro" id="IPR038584">
    <property type="entry name" value="Ribosomal_bL33_sf"/>
</dbReference>
<gene>
    <name evidence="6" type="primary">rpmG</name>
    <name evidence="6" type="ORF">A33U_0151</name>
</gene>
<dbReference type="Gene3D" id="2.20.28.120">
    <property type="entry name" value="Ribosomal protein L33"/>
    <property type="match status" value="1"/>
</dbReference>
<reference evidence="6 7" key="1">
    <citation type="journal article" date="2012" name="Mol. Biol. Evol.">
        <title>Genome reduction and co-evolution between the primary and secondary bacterial symbionts of psyllids.</title>
        <authorList>
            <person name="Sloan D.B."/>
            <person name="Moran N.A."/>
        </authorList>
    </citation>
    <scope>NUCLEOTIDE SEQUENCE [LARGE SCALE GENOMIC DNA]</scope>
    <source>
        <strain evidence="6 7">CE</strain>
    </source>
</reference>
<dbReference type="InterPro" id="IPR011332">
    <property type="entry name" value="Ribosomal_zn-bd"/>
</dbReference>